<dbReference type="EMBL" id="BMMV01000002">
    <property type="protein sequence ID" value="GGJ80249.1"/>
    <property type="molecule type" value="Genomic_DNA"/>
</dbReference>
<proteinExistence type="predicted"/>
<accession>A0ABQ2E022</accession>
<keyword evidence="1" id="KW-0732">Signal</keyword>
<feature type="signal peptide" evidence="1">
    <location>
        <begin position="1"/>
        <end position="26"/>
    </location>
</feature>
<reference evidence="3" key="1">
    <citation type="journal article" date="2019" name="Int. J. Syst. Evol. Microbiol.">
        <title>The Global Catalogue of Microorganisms (GCM) 10K type strain sequencing project: providing services to taxonomists for standard genome sequencing and annotation.</title>
        <authorList>
            <consortium name="The Broad Institute Genomics Platform"/>
            <consortium name="The Broad Institute Genome Sequencing Center for Infectious Disease"/>
            <person name="Wu L."/>
            <person name="Ma J."/>
        </authorList>
    </citation>
    <scope>NUCLEOTIDE SEQUENCE [LARGE SCALE GENOMIC DNA]</scope>
    <source>
        <strain evidence="3">CGMCC 4.7275</strain>
    </source>
</reference>
<name>A0ABQ2E022_9ACTN</name>
<sequence length="124" mass="13699">MKRTALGVATAALFAASLMTAPTASAYSYNGCQYPRVCFYLTAANWNNAAPTAAYQDITSGYQDLGDRSRGAKYVRNTREDDRASLRYVDVNGTARYDCLPPNSTRSYTNDIVIEIRIEDRSSC</sequence>
<dbReference type="Proteomes" id="UP000660265">
    <property type="component" value="Unassembled WGS sequence"/>
</dbReference>
<evidence type="ECO:0000313" key="2">
    <source>
        <dbReference type="EMBL" id="GGJ80249.1"/>
    </source>
</evidence>
<dbReference type="RefSeq" id="WP_189105996.1">
    <property type="nucleotide sequence ID" value="NZ_BMMV01000002.1"/>
</dbReference>
<organism evidence="2 3">
    <name type="scientific">Streptomyces camponoticapitis</name>
    <dbReference type="NCBI Taxonomy" id="1616125"/>
    <lineage>
        <taxon>Bacteria</taxon>
        <taxon>Bacillati</taxon>
        <taxon>Actinomycetota</taxon>
        <taxon>Actinomycetes</taxon>
        <taxon>Kitasatosporales</taxon>
        <taxon>Streptomycetaceae</taxon>
        <taxon>Streptomyces</taxon>
    </lineage>
</organism>
<keyword evidence="3" id="KW-1185">Reference proteome</keyword>
<evidence type="ECO:0000256" key="1">
    <source>
        <dbReference type="SAM" id="SignalP"/>
    </source>
</evidence>
<gene>
    <name evidence="2" type="ORF">GCM10011583_09740</name>
</gene>
<evidence type="ECO:0008006" key="4">
    <source>
        <dbReference type="Google" id="ProtNLM"/>
    </source>
</evidence>
<comment type="caution">
    <text evidence="2">The sequence shown here is derived from an EMBL/GenBank/DDBJ whole genome shotgun (WGS) entry which is preliminary data.</text>
</comment>
<evidence type="ECO:0000313" key="3">
    <source>
        <dbReference type="Proteomes" id="UP000660265"/>
    </source>
</evidence>
<protein>
    <recommendedName>
        <fullName evidence="4">Peptidase inhibitor family I36</fullName>
    </recommendedName>
</protein>
<feature type="chain" id="PRO_5047438255" description="Peptidase inhibitor family I36" evidence="1">
    <location>
        <begin position="27"/>
        <end position="124"/>
    </location>
</feature>